<reference evidence="2" key="3">
    <citation type="submission" date="2021-05" db="EMBL/GenBank/DDBJ databases">
        <title>Protein family content uncovers lineage relationships and bacterial pathway maintenance mechanisms in DPANN archaea.</title>
        <authorList>
            <person name="Castelle C.J."/>
            <person name="Meheust R."/>
            <person name="Jaffe A.L."/>
            <person name="Seitz K."/>
            <person name="Gong X."/>
            <person name="Baker B.J."/>
            <person name="Banfield J.F."/>
        </authorList>
    </citation>
    <scope>NUCLEOTIDE SEQUENCE</scope>
    <source>
        <strain evidence="2">RIFCSPHIGHO2_01_FULL_GW2011_AR10_43_9</strain>
    </source>
</reference>
<dbReference type="EMBL" id="DUFG01000011">
    <property type="protein sequence ID" value="HIH08019.1"/>
    <property type="molecule type" value="Genomic_DNA"/>
</dbReference>
<gene>
    <name evidence="1" type="ORF">HA237_01470</name>
    <name evidence="2" type="ORF">J4224_01085</name>
</gene>
<proteinExistence type="predicted"/>
<name>A0A7J4IUJ3_9ARCH</name>
<sequence length="117" mass="14160">MKQDNRKIFVIFVDDKTKEAYDKLKAGKFEDKELYEFINRAMDDMKKNPRVGIHLPKRLIPKEYIQKYGVNNLYKYDLPNSWRLIYTIKGSEVEILAVILEWFDHKNYDRKFGYKTS</sequence>
<dbReference type="SUPFAM" id="SSF143011">
    <property type="entry name" value="RelE-like"/>
    <property type="match status" value="1"/>
</dbReference>
<reference evidence="2" key="2">
    <citation type="submission" date="2021-03" db="EMBL/GenBank/DDBJ databases">
        <authorList>
            <person name="Jaffe A."/>
        </authorList>
    </citation>
    <scope>NUCLEOTIDE SEQUENCE</scope>
    <source>
        <strain evidence="2">RIFCSPHIGHO2_01_FULL_GW2011_AR10_43_9</strain>
    </source>
</reference>
<dbReference type="AlphaFoldDB" id="A0A7J4IUJ3"/>
<dbReference type="EMBL" id="JAGVWF010000014">
    <property type="protein sequence ID" value="MBS3059000.1"/>
    <property type="molecule type" value="Genomic_DNA"/>
</dbReference>
<dbReference type="Gene3D" id="3.30.2310.20">
    <property type="entry name" value="RelE-like"/>
    <property type="match status" value="1"/>
</dbReference>
<organism evidence="1 3">
    <name type="scientific">Candidatus Iainarchaeum sp</name>
    <dbReference type="NCBI Taxonomy" id="3101447"/>
    <lineage>
        <taxon>Archaea</taxon>
        <taxon>Candidatus Iainarchaeota</taxon>
        <taxon>Candidatus Iainarchaeia</taxon>
        <taxon>Candidatus Iainarchaeales</taxon>
        <taxon>Candidatus Iainarchaeaceae</taxon>
        <taxon>Candidatus Iainarchaeum</taxon>
    </lineage>
</organism>
<protein>
    <submittedName>
        <fullName evidence="1">Type II toxin-antitoxin system YoeB family toxin</fullName>
    </submittedName>
</protein>
<evidence type="ECO:0000313" key="3">
    <source>
        <dbReference type="Proteomes" id="UP000577419"/>
    </source>
</evidence>
<dbReference type="InterPro" id="IPR035093">
    <property type="entry name" value="RelE/ParE_toxin_dom_sf"/>
</dbReference>
<comment type="caution">
    <text evidence="1">The sequence shown here is derived from an EMBL/GenBank/DDBJ whole genome shotgun (WGS) entry which is preliminary data.</text>
</comment>
<dbReference type="Proteomes" id="UP000683213">
    <property type="component" value="Unassembled WGS sequence"/>
</dbReference>
<evidence type="ECO:0000313" key="2">
    <source>
        <dbReference type="EMBL" id="MBS3059000.1"/>
    </source>
</evidence>
<reference evidence="3" key="1">
    <citation type="journal article" date="2020" name="bioRxiv">
        <title>A rank-normalized archaeal taxonomy based on genome phylogeny resolves widespread incomplete and uneven classifications.</title>
        <authorList>
            <person name="Rinke C."/>
            <person name="Chuvochina M."/>
            <person name="Mussig A.J."/>
            <person name="Chaumeil P.-A."/>
            <person name="Waite D.W."/>
            <person name="Whitman W.B."/>
            <person name="Parks D.H."/>
            <person name="Hugenholtz P."/>
        </authorList>
    </citation>
    <scope>NUCLEOTIDE SEQUENCE [LARGE SCALE GENOMIC DNA]</scope>
</reference>
<evidence type="ECO:0000313" key="1">
    <source>
        <dbReference type="EMBL" id="HIH08019.1"/>
    </source>
</evidence>
<accession>A0A7J4IUJ3</accession>
<dbReference type="Proteomes" id="UP000577419">
    <property type="component" value="Unassembled WGS sequence"/>
</dbReference>